<accession>A0ACB8RLI7</accession>
<dbReference type="EMBL" id="MU275982">
    <property type="protein sequence ID" value="KAI0044460.1"/>
    <property type="molecule type" value="Genomic_DNA"/>
</dbReference>
<keyword evidence="2" id="KW-1185">Reference proteome</keyword>
<sequence length="555" mass="61172">MPKYNFPCPLYPDCSFCQETARIRGEPEPTAADSDISDINARPYQCVPLCRKAYTTRGSLHRHQETCSSWQKDFVCAVKRREARIQMEKARIYTRLRARRPLPADASTRTSVAHHHHRHSSLTQNWRTFEAAPAFPEAPTASTLALLLAQPQLPPSTAMAHRQPLELDWAAFEADLASPAASSSSLSPAPARYQLRDRPRHSTAIPAAPPSWATEQRLPAQHGVGELETEEYALAASDEQAPEIAIDVPTGAQTVSSPVSSADGEDSDDALDMDMDMDMFGARLHDLLSKIKACEPAQCTAAAEICAPSPIAGPDRDWAESGMAQTLPRPLLPSGDGEEDHALDMDMDMFGERLHDLLSKIKACDSEPAHRTAAAGISTPSPIAGPGDWAESGTAQTIPRPLSCESFFAGDASKGLDFDGFEPYDHRTEQLADMTARDGKVRGIPRPKGDFVKRAGGGQNVPEALGLTGKMGLEIYQSIRESARELAVAVHIDFSKVFRKQEEENVVQFCCLIERRHAILRACEKSWGARVILQHHITDWRRRHNAKIRPRLRFL</sequence>
<evidence type="ECO:0000313" key="2">
    <source>
        <dbReference type="Proteomes" id="UP000814033"/>
    </source>
</evidence>
<proteinExistence type="predicted"/>
<name>A0ACB8RLI7_9AGAM</name>
<comment type="caution">
    <text evidence="1">The sequence shown here is derived from an EMBL/GenBank/DDBJ whole genome shotgun (WGS) entry which is preliminary data.</text>
</comment>
<protein>
    <submittedName>
        <fullName evidence="1">Uncharacterized protein</fullName>
    </submittedName>
</protein>
<reference evidence="1" key="2">
    <citation type="journal article" date="2022" name="New Phytol.">
        <title>Evolutionary transition to the ectomycorrhizal habit in the genomes of a hyperdiverse lineage of mushroom-forming fungi.</title>
        <authorList>
            <person name="Looney B."/>
            <person name="Miyauchi S."/>
            <person name="Morin E."/>
            <person name="Drula E."/>
            <person name="Courty P.E."/>
            <person name="Kohler A."/>
            <person name="Kuo A."/>
            <person name="LaButti K."/>
            <person name="Pangilinan J."/>
            <person name="Lipzen A."/>
            <person name="Riley R."/>
            <person name="Andreopoulos W."/>
            <person name="He G."/>
            <person name="Johnson J."/>
            <person name="Nolan M."/>
            <person name="Tritt A."/>
            <person name="Barry K.W."/>
            <person name="Grigoriev I.V."/>
            <person name="Nagy L.G."/>
            <person name="Hibbett D."/>
            <person name="Henrissat B."/>
            <person name="Matheny P.B."/>
            <person name="Labbe J."/>
            <person name="Martin F.M."/>
        </authorList>
    </citation>
    <scope>NUCLEOTIDE SEQUENCE</scope>
    <source>
        <strain evidence="1">FP105234-sp</strain>
    </source>
</reference>
<gene>
    <name evidence="1" type="ORF">FA95DRAFT_255151</name>
</gene>
<organism evidence="1 2">
    <name type="scientific">Auriscalpium vulgare</name>
    <dbReference type="NCBI Taxonomy" id="40419"/>
    <lineage>
        <taxon>Eukaryota</taxon>
        <taxon>Fungi</taxon>
        <taxon>Dikarya</taxon>
        <taxon>Basidiomycota</taxon>
        <taxon>Agaricomycotina</taxon>
        <taxon>Agaricomycetes</taxon>
        <taxon>Russulales</taxon>
        <taxon>Auriscalpiaceae</taxon>
        <taxon>Auriscalpium</taxon>
    </lineage>
</organism>
<reference evidence="1" key="1">
    <citation type="submission" date="2021-02" db="EMBL/GenBank/DDBJ databases">
        <authorList>
            <consortium name="DOE Joint Genome Institute"/>
            <person name="Ahrendt S."/>
            <person name="Looney B.P."/>
            <person name="Miyauchi S."/>
            <person name="Morin E."/>
            <person name="Drula E."/>
            <person name="Courty P.E."/>
            <person name="Chicoki N."/>
            <person name="Fauchery L."/>
            <person name="Kohler A."/>
            <person name="Kuo A."/>
            <person name="Labutti K."/>
            <person name="Pangilinan J."/>
            <person name="Lipzen A."/>
            <person name="Riley R."/>
            <person name="Andreopoulos W."/>
            <person name="He G."/>
            <person name="Johnson J."/>
            <person name="Barry K.W."/>
            <person name="Grigoriev I.V."/>
            <person name="Nagy L."/>
            <person name="Hibbett D."/>
            <person name="Henrissat B."/>
            <person name="Matheny P.B."/>
            <person name="Labbe J."/>
            <person name="Martin F."/>
        </authorList>
    </citation>
    <scope>NUCLEOTIDE SEQUENCE</scope>
    <source>
        <strain evidence="1">FP105234-sp</strain>
    </source>
</reference>
<dbReference type="Proteomes" id="UP000814033">
    <property type="component" value="Unassembled WGS sequence"/>
</dbReference>
<evidence type="ECO:0000313" key="1">
    <source>
        <dbReference type="EMBL" id="KAI0044460.1"/>
    </source>
</evidence>